<dbReference type="SMART" id="SM00215">
    <property type="entry name" value="VWC_out"/>
    <property type="match status" value="1"/>
</dbReference>
<name>A0ABV0XQ09_9TELE</name>
<dbReference type="PANTHER" id="PTHR11339:SF371">
    <property type="entry name" value="MUCIN-2"/>
    <property type="match status" value="1"/>
</dbReference>
<protein>
    <recommendedName>
        <fullName evidence="3">VWFD domain-containing protein</fullName>
    </recommendedName>
</protein>
<sequence length="226" mass="25247">DASECVPGCMCPSGQLDDGQGSCVKNESECSCQHNGQFYKPKETVYQDCNLCICEGGNWICTKNNCSQSCIIYGSGHHKTFDMRMYEFQGHCSYVAFKNKCSNKTVEQNIEIITEDEPCGSTGTTCSKTVRIQLGRNVIILTDGKSKKEVLENGTQISYDITDRGFYIVLVSDIGLTVIWDRKTYFVIQLESHYKVSHSNCLLGIAETCSHKYQLKHGLVEADVKL</sequence>
<proteinExistence type="predicted"/>
<feature type="non-terminal residue" evidence="4">
    <location>
        <position position="1"/>
    </location>
</feature>
<keyword evidence="5" id="KW-1185">Reference proteome</keyword>
<dbReference type="SUPFAM" id="SSF57603">
    <property type="entry name" value="FnI-like domain"/>
    <property type="match status" value="1"/>
</dbReference>
<accession>A0ABV0XQ09</accession>
<dbReference type="Proteomes" id="UP001469553">
    <property type="component" value="Unassembled WGS sequence"/>
</dbReference>
<evidence type="ECO:0000259" key="3">
    <source>
        <dbReference type="PROSITE" id="PS51233"/>
    </source>
</evidence>
<evidence type="ECO:0000313" key="4">
    <source>
        <dbReference type="EMBL" id="MEQ2283549.1"/>
    </source>
</evidence>
<dbReference type="InterPro" id="IPR001007">
    <property type="entry name" value="VWF_dom"/>
</dbReference>
<comment type="caution">
    <text evidence="4">The sequence shown here is derived from an EMBL/GenBank/DDBJ whole genome shotgun (WGS) entry which is preliminary data.</text>
</comment>
<feature type="domain" description="VWFD" evidence="3">
    <location>
        <begin position="68"/>
        <end position="226"/>
    </location>
</feature>
<dbReference type="Pfam" id="PF00094">
    <property type="entry name" value="VWD"/>
    <property type="match status" value="1"/>
</dbReference>
<keyword evidence="1" id="KW-1015">Disulfide bond</keyword>
<evidence type="ECO:0000313" key="5">
    <source>
        <dbReference type="Proteomes" id="UP001469553"/>
    </source>
</evidence>
<evidence type="ECO:0000256" key="2">
    <source>
        <dbReference type="ARBA" id="ARBA00023180"/>
    </source>
</evidence>
<dbReference type="InterPro" id="IPR001846">
    <property type="entry name" value="VWF_type-D"/>
</dbReference>
<organism evidence="4 5">
    <name type="scientific">Ameca splendens</name>
    <dbReference type="NCBI Taxonomy" id="208324"/>
    <lineage>
        <taxon>Eukaryota</taxon>
        <taxon>Metazoa</taxon>
        <taxon>Chordata</taxon>
        <taxon>Craniata</taxon>
        <taxon>Vertebrata</taxon>
        <taxon>Euteleostomi</taxon>
        <taxon>Actinopterygii</taxon>
        <taxon>Neopterygii</taxon>
        <taxon>Teleostei</taxon>
        <taxon>Neoteleostei</taxon>
        <taxon>Acanthomorphata</taxon>
        <taxon>Ovalentaria</taxon>
        <taxon>Atherinomorphae</taxon>
        <taxon>Cyprinodontiformes</taxon>
        <taxon>Goodeidae</taxon>
        <taxon>Ameca</taxon>
    </lineage>
</organism>
<dbReference type="PROSITE" id="PS51233">
    <property type="entry name" value="VWFD"/>
    <property type="match status" value="1"/>
</dbReference>
<reference evidence="4 5" key="1">
    <citation type="submission" date="2021-06" db="EMBL/GenBank/DDBJ databases">
        <authorList>
            <person name="Palmer J.M."/>
        </authorList>
    </citation>
    <scope>NUCLEOTIDE SEQUENCE [LARGE SCALE GENOMIC DNA]</scope>
    <source>
        <strain evidence="4 5">AS_MEX2019</strain>
        <tissue evidence="4">Muscle</tissue>
    </source>
</reference>
<dbReference type="InterPro" id="IPR050780">
    <property type="entry name" value="Mucin_vWF_Thrombospondin_sf"/>
</dbReference>
<keyword evidence="2" id="KW-0325">Glycoprotein</keyword>
<dbReference type="EMBL" id="JAHRIP010010190">
    <property type="protein sequence ID" value="MEQ2283549.1"/>
    <property type="molecule type" value="Genomic_DNA"/>
</dbReference>
<dbReference type="PANTHER" id="PTHR11339">
    <property type="entry name" value="EXTRACELLULAR MATRIX GLYCOPROTEIN RELATED"/>
    <property type="match status" value="1"/>
</dbReference>
<evidence type="ECO:0000256" key="1">
    <source>
        <dbReference type="ARBA" id="ARBA00023157"/>
    </source>
</evidence>
<dbReference type="Pfam" id="PF23244">
    <property type="entry name" value="VWF"/>
    <property type="match status" value="1"/>
</dbReference>
<dbReference type="SMART" id="SM00216">
    <property type="entry name" value="VWD"/>
    <property type="match status" value="1"/>
</dbReference>
<gene>
    <name evidence="4" type="ORF">AMECASPLE_012482</name>
</gene>